<dbReference type="RefSeq" id="WP_093021573.1">
    <property type="nucleotide sequence ID" value="NZ_FPBK01000001.1"/>
</dbReference>
<dbReference type="Gene3D" id="2.40.30.10">
    <property type="entry name" value="Translation factors"/>
    <property type="match status" value="1"/>
</dbReference>
<dbReference type="GO" id="GO:0050660">
    <property type="term" value="F:flavin adenine dinucleotide binding"/>
    <property type="evidence" value="ECO:0007669"/>
    <property type="project" value="TreeGrafter"/>
</dbReference>
<dbReference type="STRING" id="1224947.SAMN05216480_101144"/>
<dbReference type="Pfam" id="PF00970">
    <property type="entry name" value="FAD_binding_6"/>
    <property type="match status" value="1"/>
</dbReference>
<dbReference type="AlphaFoldDB" id="A0A1I7ETS0"/>
<dbReference type="GO" id="GO:0051537">
    <property type="term" value="F:2 iron, 2 sulfur cluster binding"/>
    <property type="evidence" value="ECO:0007669"/>
    <property type="project" value="UniProtKB-KW"/>
</dbReference>
<evidence type="ECO:0000256" key="3">
    <source>
        <dbReference type="ARBA" id="ARBA00022714"/>
    </source>
</evidence>
<reference evidence="11 12" key="1">
    <citation type="submission" date="2016-10" db="EMBL/GenBank/DDBJ databases">
        <authorList>
            <person name="de Groot N.N."/>
        </authorList>
    </citation>
    <scope>NUCLEOTIDE SEQUENCE [LARGE SCALE GENOMIC DNA]</scope>
    <source>
        <strain evidence="11 12">CGMCC 1.12333</strain>
    </source>
</reference>
<protein>
    <submittedName>
        <fullName evidence="11">Ring-1,2-phenylacetyl-CoA epoxidase subunit PaaE</fullName>
    </submittedName>
</protein>
<evidence type="ECO:0000256" key="4">
    <source>
        <dbReference type="ARBA" id="ARBA00022723"/>
    </source>
</evidence>
<evidence type="ECO:0000256" key="6">
    <source>
        <dbReference type="ARBA" id="ARBA00023002"/>
    </source>
</evidence>
<name>A0A1I7ETS0_9FLAO</name>
<evidence type="ECO:0000256" key="5">
    <source>
        <dbReference type="ARBA" id="ARBA00022827"/>
    </source>
</evidence>
<dbReference type="InterPro" id="IPR036010">
    <property type="entry name" value="2Fe-2S_ferredoxin-like_sf"/>
</dbReference>
<dbReference type="SUPFAM" id="SSF63380">
    <property type="entry name" value="Riboflavin synthase domain-like"/>
    <property type="match status" value="1"/>
</dbReference>
<dbReference type="PROSITE" id="PS51384">
    <property type="entry name" value="FAD_FR"/>
    <property type="match status" value="1"/>
</dbReference>
<dbReference type="InterPro" id="IPR017927">
    <property type="entry name" value="FAD-bd_FR_type"/>
</dbReference>
<keyword evidence="5" id="KW-0274">FAD</keyword>
<dbReference type="InterPro" id="IPR017938">
    <property type="entry name" value="Riboflavin_synthase-like_b-brl"/>
</dbReference>
<evidence type="ECO:0000259" key="10">
    <source>
        <dbReference type="PROSITE" id="PS51384"/>
    </source>
</evidence>
<feature type="domain" description="2Fe-2S ferredoxin-type" evidence="9">
    <location>
        <begin position="258"/>
        <end position="348"/>
    </location>
</feature>
<evidence type="ECO:0000256" key="2">
    <source>
        <dbReference type="ARBA" id="ARBA00022630"/>
    </source>
</evidence>
<dbReference type="SUPFAM" id="SSF54292">
    <property type="entry name" value="2Fe-2S ferredoxin-like"/>
    <property type="match status" value="1"/>
</dbReference>
<keyword evidence="12" id="KW-1185">Reference proteome</keyword>
<dbReference type="InterPro" id="IPR006058">
    <property type="entry name" value="2Fe2S_fd_BS"/>
</dbReference>
<accession>A0A1I7ETS0</accession>
<dbReference type="Pfam" id="PF00175">
    <property type="entry name" value="NAD_binding_1"/>
    <property type="match status" value="1"/>
</dbReference>
<dbReference type="PROSITE" id="PS51085">
    <property type="entry name" value="2FE2S_FER_2"/>
    <property type="match status" value="1"/>
</dbReference>
<dbReference type="Pfam" id="PF00111">
    <property type="entry name" value="Fer2"/>
    <property type="match status" value="1"/>
</dbReference>
<dbReference type="InterPro" id="IPR012675">
    <property type="entry name" value="Beta-grasp_dom_sf"/>
</dbReference>
<dbReference type="EMBL" id="FPBK01000001">
    <property type="protein sequence ID" value="SFU27344.1"/>
    <property type="molecule type" value="Genomic_DNA"/>
</dbReference>
<keyword evidence="4" id="KW-0479">Metal-binding</keyword>
<dbReference type="OrthoDB" id="9789468at2"/>
<dbReference type="InterPro" id="IPR008333">
    <property type="entry name" value="Cbr1-like_FAD-bd_dom"/>
</dbReference>
<dbReference type="PROSITE" id="PS00197">
    <property type="entry name" value="2FE2S_FER_1"/>
    <property type="match status" value="1"/>
</dbReference>
<dbReference type="Proteomes" id="UP000199138">
    <property type="component" value="Unassembled WGS sequence"/>
</dbReference>
<dbReference type="SUPFAM" id="SSF52343">
    <property type="entry name" value="Ferredoxin reductase-like, C-terminal NADP-linked domain"/>
    <property type="match status" value="1"/>
</dbReference>
<dbReference type="Gene3D" id="3.10.20.30">
    <property type="match status" value="1"/>
</dbReference>
<dbReference type="InterPro" id="IPR039261">
    <property type="entry name" value="FNR_nucleotide-bd"/>
</dbReference>
<keyword evidence="7" id="KW-0408">Iron</keyword>
<proteinExistence type="predicted"/>
<dbReference type="PANTHER" id="PTHR47354">
    <property type="entry name" value="NADH OXIDOREDUCTASE HCR"/>
    <property type="match status" value="1"/>
</dbReference>
<dbReference type="CDD" id="cd00207">
    <property type="entry name" value="fer2"/>
    <property type="match status" value="1"/>
</dbReference>
<gene>
    <name evidence="11" type="ORF">SAMN05216480_101144</name>
</gene>
<evidence type="ECO:0000256" key="1">
    <source>
        <dbReference type="ARBA" id="ARBA00001974"/>
    </source>
</evidence>
<evidence type="ECO:0000259" key="9">
    <source>
        <dbReference type="PROSITE" id="PS51085"/>
    </source>
</evidence>
<organism evidence="11 12">
    <name type="scientific">Pustulibacterium marinum</name>
    <dbReference type="NCBI Taxonomy" id="1224947"/>
    <lineage>
        <taxon>Bacteria</taxon>
        <taxon>Pseudomonadati</taxon>
        <taxon>Bacteroidota</taxon>
        <taxon>Flavobacteriia</taxon>
        <taxon>Flavobacteriales</taxon>
        <taxon>Flavobacteriaceae</taxon>
        <taxon>Pustulibacterium</taxon>
    </lineage>
</organism>
<evidence type="ECO:0000256" key="7">
    <source>
        <dbReference type="ARBA" id="ARBA00023004"/>
    </source>
</evidence>
<dbReference type="InterPro" id="IPR050415">
    <property type="entry name" value="MRET"/>
</dbReference>
<evidence type="ECO:0000256" key="8">
    <source>
        <dbReference type="ARBA" id="ARBA00023014"/>
    </source>
</evidence>
<keyword evidence="8" id="KW-0411">Iron-sulfur</keyword>
<feature type="domain" description="FAD-binding FR-type" evidence="10">
    <location>
        <begin position="2"/>
        <end position="106"/>
    </location>
</feature>
<dbReference type="Gene3D" id="3.40.50.80">
    <property type="entry name" value="Nucleotide-binding domain of ferredoxin-NADP reductase (FNR) module"/>
    <property type="match status" value="1"/>
</dbReference>
<dbReference type="InterPro" id="IPR001041">
    <property type="entry name" value="2Fe-2S_ferredoxin-type"/>
</dbReference>
<dbReference type="GO" id="GO:0046872">
    <property type="term" value="F:metal ion binding"/>
    <property type="evidence" value="ECO:0007669"/>
    <property type="project" value="UniProtKB-KW"/>
</dbReference>
<evidence type="ECO:0000313" key="12">
    <source>
        <dbReference type="Proteomes" id="UP000199138"/>
    </source>
</evidence>
<evidence type="ECO:0000313" key="11">
    <source>
        <dbReference type="EMBL" id="SFU27344.1"/>
    </source>
</evidence>
<keyword evidence="6" id="KW-0560">Oxidoreductase</keyword>
<dbReference type="CDD" id="cd06214">
    <property type="entry name" value="PA_degradation_oxidoreductase_like"/>
    <property type="match status" value="1"/>
</dbReference>
<keyword evidence="3" id="KW-0001">2Fe-2S</keyword>
<sequence length="348" mass="38615">MNTFHPLTVKHIDRSTPNSVIVTFDIPSNLKSEFKFIPGQYITIEKELNGEKLRRAYSICTDPTSREVAVGIKRMENGSFSKYANEILQVGDSLLVHPPQGRFVYNHKNTGDTIVGFAAGSGITPIMSILKTVIYKTNNQFVLVYGNKSVSEAMFYDELMDLVKKFPDRLTIHFVFSQQEEPNALYGRIESSTVSTIISEKSEGTDLEAFYVCGPEAMINTVSETLEKQGIAKNKIHFELFSSEPMLETNEAVEEGACKVTVLVDDEETVFLMDKKQTILTAALANQVDAPYSCQGGICSSCVAKVTEGKAVMDKNQILMDDEIEDGLILTCQAHPITNTISIDYDDV</sequence>
<dbReference type="GO" id="GO:0016491">
    <property type="term" value="F:oxidoreductase activity"/>
    <property type="evidence" value="ECO:0007669"/>
    <property type="project" value="UniProtKB-KW"/>
</dbReference>
<dbReference type="PRINTS" id="PR00410">
    <property type="entry name" value="PHEHYDRXLASE"/>
</dbReference>
<keyword evidence="2" id="KW-0285">Flavoprotein</keyword>
<dbReference type="InterPro" id="IPR001433">
    <property type="entry name" value="OxRdtase_FAD/NAD-bd"/>
</dbReference>
<comment type="cofactor">
    <cofactor evidence="1">
        <name>FAD</name>
        <dbReference type="ChEBI" id="CHEBI:57692"/>
    </cofactor>
</comment>
<dbReference type="PANTHER" id="PTHR47354:SF8">
    <property type="entry name" value="1,2-PHENYLACETYL-COA EPOXIDASE, SUBUNIT E"/>
    <property type="match status" value="1"/>
</dbReference>